<dbReference type="PANTHER" id="PTHR11935">
    <property type="entry name" value="BETA LACTAMASE DOMAIN"/>
    <property type="match status" value="1"/>
</dbReference>
<evidence type="ECO:0000256" key="5">
    <source>
        <dbReference type="ARBA" id="ARBA00011917"/>
    </source>
</evidence>
<dbReference type="AlphaFoldDB" id="A0A8J4YNE9"/>
<comment type="catalytic activity">
    <reaction evidence="1">
        <text>an S-(2-hydroxyacyl)glutathione + H2O = a 2-hydroxy carboxylate + glutathione + H(+)</text>
        <dbReference type="Rhea" id="RHEA:21864"/>
        <dbReference type="ChEBI" id="CHEBI:15377"/>
        <dbReference type="ChEBI" id="CHEBI:15378"/>
        <dbReference type="ChEBI" id="CHEBI:57925"/>
        <dbReference type="ChEBI" id="CHEBI:58896"/>
        <dbReference type="ChEBI" id="CHEBI:71261"/>
        <dbReference type="EC" id="3.1.2.6"/>
    </reaction>
</comment>
<keyword evidence="13" id="KW-1185">Reference proteome</keyword>
<evidence type="ECO:0000256" key="4">
    <source>
        <dbReference type="ARBA" id="ARBA00006759"/>
    </source>
</evidence>
<comment type="pathway">
    <text evidence="3">Secondary metabolite metabolism; methylglyoxal degradation; (R)-lactate from methylglyoxal: step 2/2.</text>
</comment>
<dbReference type="OrthoDB" id="515692at2759"/>
<dbReference type="GO" id="GO:0004416">
    <property type="term" value="F:hydroxyacylglutathione hydrolase activity"/>
    <property type="evidence" value="ECO:0007669"/>
    <property type="project" value="UniProtKB-EC"/>
</dbReference>
<evidence type="ECO:0000256" key="9">
    <source>
        <dbReference type="ARBA" id="ARBA00031044"/>
    </source>
</evidence>
<evidence type="ECO:0000256" key="3">
    <source>
        <dbReference type="ARBA" id="ARBA00004963"/>
    </source>
</evidence>
<dbReference type="Gene3D" id="3.60.15.10">
    <property type="entry name" value="Ribonuclease Z/Hydroxyacylglutathione hydrolase-like"/>
    <property type="match status" value="1"/>
</dbReference>
<evidence type="ECO:0000256" key="2">
    <source>
        <dbReference type="ARBA" id="ARBA00001947"/>
    </source>
</evidence>
<keyword evidence="8" id="KW-0862">Zinc</keyword>
<dbReference type="SMART" id="SM00849">
    <property type="entry name" value="Lactamase_B"/>
    <property type="match status" value="1"/>
</dbReference>
<dbReference type="GO" id="GO:0046872">
    <property type="term" value="F:metal ion binding"/>
    <property type="evidence" value="ECO:0007669"/>
    <property type="project" value="UniProtKB-KW"/>
</dbReference>
<evidence type="ECO:0000256" key="8">
    <source>
        <dbReference type="ARBA" id="ARBA00022833"/>
    </source>
</evidence>
<evidence type="ECO:0000256" key="1">
    <source>
        <dbReference type="ARBA" id="ARBA00001623"/>
    </source>
</evidence>
<proteinExistence type="inferred from homology"/>
<evidence type="ECO:0000259" key="11">
    <source>
        <dbReference type="SMART" id="SM00849"/>
    </source>
</evidence>
<dbReference type="PANTHER" id="PTHR11935:SF94">
    <property type="entry name" value="TENZING NORGAY, ISOFORM C"/>
    <property type="match status" value="1"/>
</dbReference>
<keyword evidence="6" id="KW-0479">Metal-binding</keyword>
<dbReference type="EC" id="3.1.2.6" evidence="5"/>
<dbReference type="Pfam" id="PF00753">
    <property type="entry name" value="Lactamase_B"/>
    <property type="match status" value="1"/>
</dbReference>
<organism evidence="12 13">
    <name type="scientific">Chionoecetes opilio</name>
    <name type="common">Atlantic snow crab</name>
    <name type="synonym">Cancer opilio</name>
    <dbReference type="NCBI Taxonomy" id="41210"/>
    <lineage>
        <taxon>Eukaryota</taxon>
        <taxon>Metazoa</taxon>
        <taxon>Ecdysozoa</taxon>
        <taxon>Arthropoda</taxon>
        <taxon>Crustacea</taxon>
        <taxon>Multicrustacea</taxon>
        <taxon>Malacostraca</taxon>
        <taxon>Eumalacostraca</taxon>
        <taxon>Eucarida</taxon>
        <taxon>Decapoda</taxon>
        <taxon>Pleocyemata</taxon>
        <taxon>Brachyura</taxon>
        <taxon>Eubrachyura</taxon>
        <taxon>Majoidea</taxon>
        <taxon>Majidae</taxon>
        <taxon>Chionoecetes</taxon>
    </lineage>
</organism>
<dbReference type="EMBL" id="JACEEZ010004701">
    <property type="protein sequence ID" value="KAG0726246.1"/>
    <property type="molecule type" value="Genomic_DNA"/>
</dbReference>
<comment type="similarity">
    <text evidence="4">Belongs to the metallo-beta-lactamase superfamily. Glyoxalase II family.</text>
</comment>
<comment type="caution">
    <text evidence="12">The sequence shown here is derived from an EMBL/GenBank/DDBJ whole genome shotgun (WGS) entry which is preliminary data.</text>
</comment>
<dbReference type="Proteomes" id="UP000770661">
    <property type="component" value="Unassembled WGS sequence"/>
</dbReference>
<keyword evidence="7 12" id="KW-0378">Hydrolase</keyword>
<reference evidence="12" key="1">
    <citation type="submission" date="2020-07" db="EMBL/GenBank/DDBJ databases">
        <title>The High-quality genome of the commercially important snow crab, Chionoecetes opilio.</title>
        <authorList>
            <person name="Jeong J.-H."/>
            <person name="Ryu S."/>
        </authorList>
    </citation>
    <scope>NUCLEOTIDE SEQUENCE</scope>
    <source>
        <strain evidence="12">MADBK_172401_WGS</strain>
        <tissue evidence="12">Digestive gland</tissue>
    </source>
</reference>
<feature type="region of interest" description="Disordered" evidence="10">
    <location>
        <begin position="134"/>
        <end position="164"/>
    </location>
</feature>
<dbReference type="CDD" id="cd07723">
    <property type="entry name" value="hydroxyacylglutathione_hydrolase_MBL-fold"/>
    <property type="match status" value="1"/>
</dbReference>
<protein>
    <recommendedName>
        <fullName evidence="5">hydroxyacylglutathione hydrolase</fullName>
        <ecNumber evidence="5">3.1.2.6</ecNumber>
    </recommendedName>
    <alternativeName>
        <fullName evidence="9">Glyoxalase II</fullName>
    </alternativeName>
</protein>
<dbReference type="GO" id="GO:0031123">
    <property type="term" value="P:RNA 3'-end processing"/>
    <property type="evidence" value="ECO:0007669"/>
    <property type="project" value="UniProtKB-ARBA"/>
</dbReference>
<accession>A0A8J4YNE9</accession>
<gene>
    <name evidence="12" type="primary">hagh</name>
    <name evidence="12" type="ORF">GWK47_036996</name>
</gene>
<name>A0A8J4YNE9_CHIOP</name>
<dbReference type="InterPro" id="IPR001279">
    <property type="entry name" value="Metallo-B-lactamas"/>
</dbReference>
<evidence type="ECO:0000313" key="13">
    <source>
        <dbReference type="Proteomes" id="UP000770661"/>
    </source>
</evidence>
<dbReference type="InterPro" id="IPR035680">
    <property type="entry name" value="Clx_II_MBL"/>
</dbReference>
<sequence>MRKGGGSSGQSVARPVSWCIGGPAGVGLNPLTPHGPEEPRADLARRGLARSTSYQALHSALARLYRIDDFHMDRIGAGFFSEVFKEVVMLERQPVMLVRWGWGWSVKKEKKCMSHSASNVSFILSDYQRGRAESAPSGYSWGPKVSQPRPPDHSTMKSKSLSPLSTTHLMDEKSKEAAIVDPVDPKTVLEAVKAAGASLTTVLTTHHHWDHAGGNKELVSTYGQPLKVVGGDERVDGLTQLVGHGDTLTLGDLKVECLFTPCHTKGHICYSVTSDDPEHKPAVFTGDTLFIGGCGKFFEGDGKQMHHALIEVLGALPDHTVSDQDTPEPCPGLLPFHPSE</sequence>
<evidence type="ECO:0000256" key="10">
    <source>
        <dbReference type="SAM" id="MobiDB-lite"/>
    </source>
</evidence>
<comment type="cofactor">
    <cofactor evidence="2">
        <name>Zn(2+)</name>
        <dbReference type="ChEBI" id="CHEBI:29105"/>
    </cofactor>
</comment>
<dbReference type="SUPFAM" id="SSF56281">
    <property type="entry name" value="Metallo-hydrolase/oxidoreductase"/>
    <property type="match status" value="1"/>
</dbReference>
<evidence type="ECO:0000256" key="6">
    <source>
        <dbReference type="ARBA" id="ARBA00022723"/>
    </source>
</evidence>
<feature type="region of interest" description="Disordered" evidence="10">
    <location>
        <begin position="320"/>
        <end position="340"/>
    </location>
</feature>
<evidence type="ECO:0000313" key="12">
    <source>
        <dbReference type="EMBL" id="KAG0726246.1"/>
    </source>
</evidence>
<dbReference type="InterPro" id="IPR036866">
    <property type="entry name" value="RibonucZ/Hydroxyglut_hydro"/>
</dbReference>
<feature type="domain" description="Metallo-beta-lactamase" evidence="11">
    <location>
        <begin position="164"/>
        <end position="319"/>
    </location>
</feature>
<evidence type="ECO:0000256" key="7">
    <source>
        <dbReference type="ARBA" id="ARBA00022801"/>
    </source>
</evidence>